<dbReference type="Proteomes" id="UP001175271">
    <property type="component" value="Unassembled WGS sequence"/>
</dbReference>
<feature type="compositionally biased region" description="Polar residues" evidence="1">
    <location>
        <begin position="365"/>
        <end position="376"/>
    </location>
</feature>
<gene>
    <name evidence="2" type="ORF">QR680_004071</name>
</gene>
<feature type="region of interest" description="Disordered" evidence="1">
    <location>
        <begin position="686"/>
        <end position="869"/>
    </location>
</feature>
<sequence length="869" mass="96729">MSTSRNVRSFPANSELHRSKHPPVQYERRQNISSPPGMVLQHLVFDKGDLKGLHVPCEPGTSFQTPCPGMNMVSMKASPNNPAQYCCQYTRCASCRCSYCLSTMPAEKNSCLITEEGKPSMVVMPLRGELYTITDGSSAERHELIFNEKIVMEQLPCFVDYALWRHYLLVMFSKDTVDSLESRNQLLVVCLSSLTVEMVNFNVRRHWRSLLRWDKPGWKISTGPSAMILWAREPGKEAQVVVYCRVADEKPGACATSPIRRSAEESLSCEGEPSTSKQRSTPEPPRQEEPDSLAARIARTWPSDQGENGDGSRKRPHVPVNGGDHRSRAKREKRHADHHHRGHRRRSSSTDRRPRIEPPVRDSRVSTSRSIVNSFQAPERNRAAKDERGSATSAERRTPLSRSSEAAHRKSTREGSQDLGSYERQRHSTKSGNTQGSTDRRVELPRREKPRSHRGTDRSLQPVGRKDHERHHTSRRSENSKRGEDSERRRKKEERSHHHSGRRHGEAAMNPSQIMIKPTDSELLKASQSGRVHPGDNSILHSTSASKRGLKRSAMVPEYSRSLNDGAMGQERPRSGASSTRDACGNGRSAGRSNESQNPKAAGPNMEAVPKTPAVAQGLIKEKAQALDPKKSLAEDTWPGSPGSLTVETIYGLLNMLHPEPFVGSSNATVKDEHTTVLEGGFVAQSPLSAGRGREEEAETLLNPSYSAASSSSSLPRPDRDATDAQKHKISRIEGNVEDSTRQKLEQEFSSVGMEPVYPVRDNPESAKRDVTTNQPGSSQTSSYDYHAADIPPTSQSISCSQYSTSSRTRHQNEEERGRSSRHPPADDGDRHQSGHNRCNPKSRSSKDESTQSSDALQHLVHKKDFKPS</sequence>
<feature type="compositionally biased region" description="Basic and acidic residues" evidence="1">
    <location>
        <begin position="405"/>
        <end position="426"/>
    </location>
</feature>
<comment type="caution">
    <text evidence="2">The sequence shown here is derived from an EMBL/GenBank/DDBJ whole genome shotgun (WGS) entry which is preliminary data.</text>
</comment>
<keyword evidence="3" id="KW-1185">Reference proteome</keyword>
<evidence type="ECO:0000256" key="1">
    <source>
        <dbReference type="SAM" id="MobiDB-lite"/>
    </source>
</evidence>
<feature type="compositionally biased region" description="Basic and acidic residues" evidence="1">
    <location>
        <begin position="717"/>
        <end position="727"/>
    </location>
</feature>
<feature type="compositionally biased region" description="Low complexity" evidence="1">
    <location>
        <begin position="794"/>
        <end position="807"/>
    </location>
</feature>
<reference evidence="2" key="1">
    <citation type="submission" date="2023-06" db="EMBL/GenBank/DDBJ databases">
        <title>Genomic analysis of the entomopathogenic nematode Steinernema hermaphroditum.</title>
        <authorList>
            <person name="Schwarz E.M."/>
            <person name="Heppert J.K."/>
            <person name="Baniya A."/>
            <person name="Schwartz H.T."/>
            <person name="Tan C.-H."/>
            <person name="Antoshechkin I."/>
            <person name="Sternberg P.W."/>
            <person name="Goodrich-Blair H."/>
            <person name="Dillman A.R."/>
        </authorList>
    </citation>
    <scope>NUCLEOTIDE SEQUENCE</scope>
    <source>
        <strain evidence="2">PS9179</strain>
        <tissue evidence="2">Whole animal</tissue>
    </source>
</reference>
<dbReference type="AlphaFoldDB" id="A0AA39HPU5"/>
<evidence type="ECO:0000313" key="2">
    <source>
        <dbReference type="EMBL" id="KAK0408639.1"/>
    </source>
</evidence>
<organism evidence="2 3">
    <name type="scientific">Steinernema hermaphroditum</name>
    <dbReference type="NCBI Taxonomy" id="289476"/>
    <lineage>
        <taxon>Eukaryota</taxon>
        <taxon>Metazoa</taxon>
        <taxon>Ecdysozoa</taxon>
        <taxon>Nematoda</taxon>
        <taxon>Chromadorea</taxon>
        <taxon>Rhabditida</taxon>
        <taxon>Tylenchina</taxon>
        <taxon>Panagrolaimomorpha</taxon>
        <taxon>Strongyloidoidea</taxon>
        <taxon>Steinernematidae</taxon>
        <taxon>Steinernema</taxon>
    </lineage>
</organism>
<proteinExistence type="predicted"/>
<feature type="compositionally biased region" description="Basic and acidic residues" evidence="1">
    <location>
        <begin position="811"/>
        <end position="833"/>
    </location>
</feature>
<name>A0AA39HPU5_9BILA</name>
<evidence type="ECO:0000313" key="3">
    <source>
        <dbReference type="Proteomes" id="UP001175271"/>
    </source>
</evidence>
<dbReference type="EMBL" id="JAUCMV010000003">
    <property type="protein sequence ID" value="KAK0408639.1"/>
    <property type="molecule type" value="Genomic_DNA"/>
</dbReference>
<feature type="compositionally biased region" description="Polar residues" evidence="1">
    <location>
        <begin position="772"/>
        <end position="784"/>
    </location>
</feature>
<feature type="compositionally biased region" description="Basic residues" evidence="1">
    <location>
        <begin position="327"/>
        <end position="347"/>
    </location>
</feature>
<feature type="compositionally biased region" description="Low complexity" evidence="1">
    <location>
        <begin position="705"/>
        <end position="714"/>
    </location>
</feature>
<feature type="region of interest" description="Disordered" evidence="1">
    <location>
        <begin position="1"/>
        <end position="30"/>
    </location>
</feature>
<feature type="compositionally biased region" description="Basic and acidic residues" evidence="1">
    <location>
        <begin position="475"/>
        <end position="496"/>
    </location>
</feature>
<feature type="compositionally biased region" description="Basic and acidic residues" evidence="1">
    <location>
        <begin position="438"/>
        <end position="447"/>
    </location>
</feature>
<feature type="compositionally biased region" description="Basic residues" evidence="1">
    <location>
        <begin position="860"/>
        <end position="869"/>
    </location>
</feature>
<feature type="compositionally biased region" description="Basic and acidic residues" evidence="1">
    <location>
        <begin position="762"/>
        <end position="771"/>
    </location>
</feature>
<feature type="region of interest" description="Disordered" evidence="1">
    <location>
        <begin position="254"/>
        <end position="608"/>
    </location>
</feature>
<protein>
    <submittedName>
        <fullName evidence="2">Uncharacterized protein</fullName>
    </submittedName>
</protein>
<feature type="compositionally biased region" description="Basic and acidic residues" evidence="1">
    <location>
        <begin position="348"/>
        <end position="364"/>
    </location>
</feature>
<accession>A0AA39HPU5</accession>
<feature type="compositionally biased region" description="Basic and acidic residues" evidence="1">
    <location>
        <begin position="379"/>
        <end position="398"/>
    </location>
</feature>